<dbReference type="GeneID" id="23462280"/>
<name>A0A0B5IX95_9VIRU</name>
<reference evidence="1 2" key="1">
    <citation type="journal article" date="2015" name="Parasitol. Res.">
        <title>Viruses in close associations with free-living amoebae.</title>
        <authorList>
            <person name="Scheid P."/>
        </authorList>
    </citation>
    <scope>NUCLEOTIDE SEQUENCE [LARGE SCALE GENOMIC DNA]</scope>
    <source>
        <strain evidence="1">KlaHel</strain>
    </source>
</reference>
<evidence type="ECO:0000313" key="2">
    <source>
        <dbReference type="Proteomes" id="UP000202511"/>
    </source>
</evidence>
<dbReference type="KEGG" id="vg:23462280"/>
<sequence length="105" mass="11598">MAQCKSLVRPRSKCIFLVQTKQARGLSVHREKCSRKKNKTTEGAEKACGGVGYEVGPTRVLRPSVSLLSRTGLRALTEESRSMERCHLGGRHDALWRSLASTPGF</sequence>
<protein>
    <submittedName>
        <fullName evidence="1">Uncharacterized protein</fullName>
    </submittedName>
</protein>
<proteinExistence type="predicted"/>
<accession>A0A0B5IX95</accession>
<dbReference type="RefSeq" id="YP_009119598.1">
    <property type="nucleotide sequence ID" value="NC_026440.1"/>
</dbReference>
<organism evidence="1 2">
    <name type="scientific">Pandoravirus inopinatum</name>
    <dbReference type="NCBI Taxonomy" id="1605721"/>
    <lineage>
        <taxon>Viruses</taxon>
        <taxon>Pandoravirus</taxon>
    </lineage>
</organism>
<evidence type="ECO:0000313" key="1">
    <source>
        <dbReference type="EMBL" id="AJF97363.1"/>
    </source>
</evidence>
<dbReference type="EMBL" id="KP136319">
    <property type="protein sequence ID" value="AJF97363.1"/>
    <property type="molecule type" value="Genomic_DNA"/>
</dbReference>
<dbReference type="Proteomes" id="UP000202511">
    <property type="component" value="Segment"/>
</dbReference>